<dbReference type="Pfam" id="PF13302">
    <property type="entry name" value="Acetyltransf_3"/>
    <property type="match status" value="1"/>
</dbReference>
<comment type="caution">
    <text evidence="2">The sequence shown here is derived from an EMBL/GenBank/DDBJ whole genome shotgun (WGS) entry which is preliminary data.</text>
</comment>
<evidence type="ECO:0000313" key="2">
    <source>
        <dbReference type="EMBL" id="GMN46725.1"/>
    </source>
</evidence>
<gene>
    <name evidence="2" type="ORF">TIFTF001_015897</name>
</gene>
<dbReference type="PROSITE" id="PS51186">
    <property type="entry name" value="GNAT"/>
    <property type="match status" value="1"/>
</dbReference>
<dbReference type="Gene3D" id="3.40.630.30">
    <property type="match status" value="1"/>
</dbReference>
<evidence type="ECO:0000259" key="1">
    <source>
        <dbReference type="PROSITE" id="PS51186"/>
    </source>
</evidence>
<proteinExistence type="predicted"/>
<evidence type="ECO:0000313" key="3">
    <source>
        <dbReference type="Proteomes" id="UP001187192"/>
    </source>
</evidence>
<feature type="domain" description="N-acetyltransferase" evidence="1">
    <location>
        <begin position="27"/>
        <end position="179"/>
    </location>
</feature>
<organism evidence="2 3">
    <name type="scientific">Ficus carica</name>
    <name type="common">Common fig</name>
    <dbReference type="NCBI Taxonomy" id="3494"/>
    <lineage>
        <taxon>Eukaryota</taxon>
        <taxon>Viridiplantae</taxon>
        <taxon>Streptophyta</taxon>
        <taxon>Embryophyta</taxon>
        <taxon>Tracheophyta</taxon>
        <taxon>Spermatophyta</taxon>
        <taxon>Magnoliopsida</taxon>
        <taxon>eudicotyledons</taxon>
        <taxon>Gunneridae</taxon>
        <taxon>Pentapetalae</taxon>
        <taxon>rosids</taxon>
        <taxon>fabids</taxon>
        <taxon>Rosales</taxon>
        <taxon>Moraceae</taxon>
        <taxon>Ficeae</taxon>
        <taxon>Ficus</taxon>
    </lineage>
</organism>
<dbReference type="EMBL" id="BTGU01000023">
    <property type="protein sequence ID" value="GMN46725.1"/>
    <property type="molecule type" value="Genomic_DNA"/>
</dbReference>
<dbReference type="InterPro" id="IPR016181">
    <property type="entry name" value="Acyl_CoA_acyltransferase"/>
</dbReference>
<keyword evidence="3" id="KW-1185">Reference proteome</keyword>
<accession>A0AA88A812</accession>
<name>A0AA88A812_FICCA</name>
<sequence length="191" mass="21765">MEEESNSCVVAADQGETQDNGIDLGRISLRPFDLSDVDDFTSWAGDEKVSRFCSWEANFSKEKGLELLKSWIFYHPWSKSICLDDKSIGEISVSGKSGADRCRAEIGYALGSDYWNKGIVTHVVKMVANAIFWEWPHLERLEALVDVENVASQRVLEKADFEREGVLKKYYILKGRTRDMVIYSFIPNHES</sequence>
<dbReference type="InterPro" id="IPR000182">
    <property type="entry name" value="GNAT_dom"/>
</dbReference>
<dbReference type="PANTHER" id="PTHR46067">
    <property type="entry name" value="ACYL-COA N-ACYLTRANSFERASES (NAT) SUPERFAMILY PROTEIN"/>
    <property type="match status" value="1"/>
</dbReference>
<protein>
    <recommendedName>
        <fullName evidence="1">N-acetyltransferase domain-containing protein</fullName>
    </recommendedName>
</protein>
<dbReference type="SUPFAM" id="SSF55729">
    <property type="entry name" value="Acyl-CoA N-acyltransferases (Nat)"/>
    <property type="match status" value="1"/>
</dbReference>
<dbReference type="GO" id="GO:0016747">
    <property type="term" value="F:acyltransferase activity, transferring groups other than amino-acyl groups"/>
    <property type="evidence" value="ECO:0007669"/>
    <property type="project" value="InterPro"/>
</dbReference>
<reference evidence="2" key="1">
    <citation type="submission" date="2023-07" db="EMBL/GenBank/DDBJ databases">
        <title>draft genome sequence of fig (Ficus carica).</title>
        <authorList>
            <person name="Takahashi T."/>
            <person name="Nishimura K."/>
        </authorList>
    </citation>
    <scope>NUCLEOTIDE SEQUENCE</scope>
</reference>
<dbReference type="PANTHER" id="PTHR46067:SF27">
    <property type="entry name" value="ACYL-COA N-ACYLTRANSFERASES (NAT) SUPERFAMILY PROTEIN"/>
    <property type="match status" value="1"/>
</dbReference>
<dbReference type="AlphaFoldDB" id="A0AA88A812"/>
<dbReference type="Proteomes" id="UP001187192">
    <property type="component" value="Unassembled WGS sequence"/>
</dbReference>